<dbReference type="PANTHER" id="PTHR22904:SF523">
    <property type="entry name" value="STRESS-INDUCED-PHOSPHOPROTEIN 1"/>
    <property type="match status" value="1"/>
</dbReference>
<keyword evidence="5" id="KW-0812">Transmembrane</keyword>
<dbReference type="Gene3D" id="1.10.287.110">
    <property type="entry name" value="DnaJ domain"/>
    <property type="match status" value="1"/>
</dbReference>
<keyword evidence="2 3" id="KW-0802">TPR repeat</keyword>
<dbReference type="InterPro" id="IPR001623">
    <property type="entry name" value="DnaJ_domain"/>
</dbReference>
<dbReference type="EMBL" id="VRMN01000001">
    <property type="protein sequence ID" value="KAA8498140.1"/>
    <property type="molecule type" value="Genomic_DNA"/>
</dbReference>
<proteinExistence type="predicted"/>
<dbReference type="AlphaFoldDB" id="A0A5J4Z4D6"/>
<dbReference type="Gene3D" id="1.25.40.10">
    <property type="entry name" value="Tetratricopeptide repeat domain"/>
    <property type="match status" value="1"/>
</dbReference>
<dbReference type="SUPFAM" id="SSF48452">
    <property type="entry name" value="TPR-like"/>
    <property type="match status" value="1"/>
</dbReference>
<evidence type="ECO:0000256" key="4">
    <source>
        <dbReference type="SAM" id="MobiDB-lite"/>
    </source>
</evidence>
<feature type="domain" description="J" evidence="6">
    <location>
        <begin position="262"/>
        <end position="326"/>
    </location>
</feature>
<comment type="caution">
    <text evidence="7">The sequence shown here is derived from an EMBL/GenBank/DDBJ whole genome shotgun (WGS) entry which is preliminary data.</text>
</comment>
<keyword evidence="8" id="KW-1185">Reference proteome</keyword>
<dbReference type="OMA" id="CNQESHA"/>
<dbReference type="InterPro" id="IPR011990">
    <property type="entry name" value="TPR-like_helical_dom_sf"/>
</dbReference>
<dbReference type="SMART" id="SM00271">
    <property type="entry name" value="DnaJ"/>
    <property type="match status" value="1"/>
</dbReference>
<protein>
    <submittedName>
        <fullName evidence="7">Small glutamine-rich tetratricopeptide repeat-containing protein 2</fullName>
    </submittedName>
</protein>
<dbReference type="Proteomes" id="UP000324585">
    <property type="component" value="Unassembled WGS sequence"/>
</dbReference>
<feature type="transmembrane region" description="Helical" evidence="5">
    <location>
        <begin position="361"/>
        <end position="391"/>
    </location>
</feature>
<evidence type="ECO:0000259" key="6">
    <source>
        <dbReference type="PROSITE" id="PS50076"/>
    </source>
</evidence>
<dbReference type="PROSITE" id="PS50005">
    <property type="entry name" value="TPR"/>
    <property type="match status" value="1"/>
</dbReference>
<dbReference type="SUPFAM" id="SSF46565">
    <property type="entry name" value="Chaperone J-domain"/>
    <property type="match status" value="1"/>
</dbReference>
<dbReference type="InterPro" id="IPR036869">
    <property type="entry name" value="J_dom_sf"/>
</dbReference>
<dbReference type="GO" id="GO:0051879">
    <property type="term" value="F:Hsp90 protein binding"/>
    <property type="evidence" value="ECO:0007669"/>
    <property type="project" value="TreeGrafter"/>
</dbReference>
<keyword evidence="1" id="KW-0677">Repeat</keyword>
<evidence type="ECO:0000313" key="8">
    <source>
        <dbReference type="Proteomes" id="UP000324585"/>
    </source>
</evidence>
<sequence length="433" mass="47480">MADDEDRSAWGWKEYKEAGNKAFAAEQYVEAIELYTASIERQPTAPVYSNRSACYTKLGQHDKAIADASVCAEMDPKWPKGFWRKGNALQEAGQMRKAIRAFESGLELHPRDRSLIEGKKACVIKALETDTDGEIRAMYSEIVNAHEAEEREASRLQTEAAAAAPAIPVQEPVAAHAPPAYAGAPGASAAAAASAVDGQYNKENMQPNTNGNAGDTPVPVAADTTTKGAAADTPEAANTAASSGEWPGAPEQEIARILAAGNCYAVLHVDRAAADKDIKKNYYTLAKLLHPDKCPDPNAPKAMAEVSQAYDTLNNPIKKTIYDKYMDDMMKSEGKTFAEWEATNGGPEIPKWLECILKTKGGAFCCIVILIIILIPILLLLVVVYCILLLLCLPFECCQMCLCPEKYKAKVEERERARQRWEEEQQYKRHEHV</sequence>
<dbReference type="PRINTS" id="PR00625">
    <property type="entry name" value="JDOMAIN"/>
</dbReference>
<evidence type="ECO:0000256" key="3">
    <source>
        <dbReference type="PROSITE-ProRule" id="PRU00339"/>
    </source>
</evidence>
<evidence type="ECO:0000313" key="7">
    <source>
        <dbReference type="EMBL" id="KAA8498140.1"/>
    </source>
</evidence>
<keyword evidence="5" id="KW-1133">Transmembrane helix</keyword>
<evidence type="ECO:0000256" key="2">
    <source>
        <dbReference type="ARBA" id="ARBA00022803"/>
    </source>
</evidence>
<gene>
    <name evidence="7" type="ORF">FVE85_5725</name>
</gene>
<evidence type="ECO:0000256" key="5">
    <source>
        <dbReference type="SAM" id="Phobius"/>
    </source>
</evidence>
<name>A0A5J4Z4D6_PORPP</name>
<accession>A0A5J4Z4D6</accession>
<dbReference type="Pfam" id="PF00226">
    <property type="entry name" value="DnaJ"/>
    <property type="match status" value="1"/>
</dbReference>
<organism evidence="7 8">
    <name type="scientific">Porphyridium purpureum</name>
    <name type="common">Red alga</name>
    <name type="synonym">Porphyridium cruentum</name>
    <dbReference type="NCBI Taxonomy" id="35688"/>
    <lineage>
        <taxon>Eukaryota</taxon>
        <taxon>Rhodophyta</taxon>
        <taxon>Bangiophyceae</taxon>
        <taxon>Porphyridiales</taxon>
        <taxon>Porphyridiaceae</taxon>
        <taxon>Porphyridium</taxon>
    </lineage>
</organism>
<dbReference type="OrthoDB" id="4373at2759"/>
<evidence type="ECO:0000256" key="1">
    <source>
        <dbReference type="ARBA" id="ARBA00022737"/>
    </source>
</evidence>
<reference evidence="8" key="1">
    <citation type="journal article" date="2019" name="Nat. Commun.">
        <title>Expansion of phycobilisome linker gene families in mesophilic red algae.</title>
        <authorList>
            <person name="Lee J."/>
            <person name="Kim D."/>
            <person name="Bhattacharya D."/>
            <person name="Yoon H.S."/>
        </authorList>
    </citation>
    <scope>NUCLEOTIDE SEQUENCE [LARGE SCALE GENOMIC DNA]</scope>
    <source>
        <strain evidence="8">CCMP 1328</strain>
    </source>
</reference>
<dbReference type="PROSITE" id="PS50076">
    <property type="entry name" value="DNAJ_2"/>
    <property type="match status" value="1"/>
</dbReference>
<dbReference type="SMART" id="SM00028">
    <property type="entry name" value="TPR"/>
    <property type="match status" value="3"/>
</dbReference>
<dbReference type="CDD" id="cd06257">
    <property type="entry name" value="DnaJ"/>
    <property type="match status" value="1"/>
</dbReference>
<dbReference type="InterPro" id="IPR019734">
    <property type="entry name" value="TPR_rpt"/>
</dbReference>
<feature type="repeat" description="TPR" evidence="3">
    <location>
        <begin position="79"/>
        <end position="112"/>
    </location>
</feature>
<feature type="region of interest" description="Disordered" evidence="4">
    <location>
        <begin position="226"/>
        <end position="247"/>
    </location>
</feature>
<keyword evidence="5" id="KW-0472">Membrane</keyword>
<dbReference type="Pfam" id="PF13181">
    <property type="entry name" value="TPR_8"/>
    <property type="match status" value="1"/>
</dbReference>
<dbReference type="PANTHER" id="PTHR22904">
    <property type="entry name" value="TPR REPEAT CONTAINING PROTEIN"/>
    <property type="match status" value="1"/>
</dbReference>
<feature type="compositionally biased region" description="Low complexity" evidence="4">
    <location>
        <begin position="226"/>
        <end position="241"/>
    </location>
</feature>